<keyword evidence="3" id="KW-1185">Reference proteome</keyword>
<dbReference type="InterPro" id="IPR040676">
    <property type="entry name" value="DUF5641"/>
</dbReference>
<comment type="caution">
    <text evidence="2">The sequence shown here is derived from an EMBL/GenBank/DDBJ whole genome shotgun (WGS) entry which is preliminary data.</text>
</comment>
<reference evidence="2" key="1">
    <citation type="submission" date="2020-08" db="EMBL/GenBank/DDBJ databases">
        <title>Multicomponent nature underlies the extraordinary mechanical properties of spider dragline silk.</title>
        <authorList>
            <person name="Kono N."/>
            <person name="Nakamura H."/>
            <person name="Mori M."/>
            <person name="Yoshida Y."/>
            <person name="Ohtoshi R."/>
            <person name="Malay A.D."/>
            <person name="Moran D.A.P."/>
            <person name="Tomita M."/>
            <person name="Numata K."/>
            <person name="Arakawa K."/>
        </authorList>
    </citation>
    <scope>NUCLEOTIDE SEQUENCE</scope>
</reference>
<evidence type="ECO:0000259" key="1">
    <source>
        <dbReference type="Pfam" id="PF18701"/>
    </source>
</evidence>
<dbReference type="OrthoDB" id="6424125at2759"/>
<feature type="domain" description="DUF5641" evidence="1">
    <location>
        <begin position="70"/>
        <end position="159"/>
    </location>
</feature>
<proteinExistence type="predicted"/>
<dbReference type="Pfam" id="PF18701">
    <property type="entry name" value="DUF5641"/>
    <property type="match status" value="1"/>
</dbReference>
<organism evidence="2 3">
    <name type="scientific">Nephila pilipes</name>
    <name type="common">Giant wood spider</name>
    <name type="synonym">Nephila maculata</name>
    <dbReference type="NCBI Taxonomy" id="299642"/>
    <lineage>
        <taxon>Eukaryota</taxon>
        <taxon>Metazoa</taxon>
        <taxon>Ecdysozoa</taxon>
        <taxon>Arthropoda</taxon>
        <taxon>Chelicerata</taxon>
        <taxon>Arachnida</taxon>
        <taxon>Araneae</taxon>
        <taxon>Araneomorphae</taxon>
        <taxon>Entelegynae</taxon>
        <taxon>Araneoidea</taxon>
        <taxon>Nephilidae</taxon>
        <taxon>Nephila</taxon>
    </lineage>
</organism>
<dbReference type="EMBL" id="BMAW01104349">
    <property type="protein sequence ID" value="GFT13842.1"/>
    <property type="molecule type" value="Genomic_DNA"/>
</dbReference>
<sequence length="163" mass="18788">MTTILAEIELVLNNRPITYTSNDLIEPLPLTPAHFLFPGQENLSYPVHFVDLISNKPSTKENLSQRIFYQTQLLRQIWGKWKNNYLMQLRNAHNFVNPNSVNDLKRGDVVLIEGTTKSKYLWPLGIIEDVIIGLDGHIRSGLVRTAKGHYKRPIQLIYPLKII</sequence>
<dbReference type="PANTHER" id="PTHR47331">
    <property type="entry name" value="PHD-TYPE DOMAIN-CONTAINING PROTEIN"/>
    <property type="match status" value="1"/>
</dbReference>
<protein>
    <submittedName>
        <fullName evidence="2">Integrase catalytic domain-containing protein</fullName>
    </submittedName>
</protein>
<dbReference type="Proteomes" id="UP000887013">
    <property type="component" value="Unassembled WGS sequence"/>
</dbReference>
<dbReference type="PANTHER" id="PTHR47331:SF2">
    <property type="match status" value="1"/>
</dbReference>
<name>A0A8X6TIM8_NEPPI</name>
<dbReference type="AlphaFoldDB" id="A0A8X6TIM8"/>
<evidence type="ECO:0000313" key="3">
    <source>
        <dbReference type="Proteomes" id="UP000887013"/>
    </source>
</evidence>
<evidence type="ECO:0000313" key="2">
    <source>
        <dbReference type="EMBL" id="GFT13842.1"/>
    </source>
</evidence>
<accession>A0A8X6TIM8</accession>
<gene>
    <name evidence="2" type="primary">AVEN_7306_1</name>
    <name evidence="2" type="ORF">NPIL_539311</name>
</gene>